<evidence type="ECO:0000313" key="3">
    <source>
        <dbReference type="Proteomes" id="UP000652761"/>
    </source>
</evidence>
<dbReference type="Proteomes" id="UP000652761">
    <property type="component" value="Unassembled WGS sequence"/>
</dbReference>
<protein>
    <submittedName>
        <fullName evidence="2">Uncharacterized protein</fullName>
    </submittedName>
</protein>
<feature type="region of interest" description="Disordered" evidence="1">
    <location>
        <begin position="1"/>
        <end position="71"/>
    </location>
</feature>
<reference evidence="2" key="1">
    <citation type="submission" date="2017-07" db="EMBL/GenBank/DDBJ databases">
        <title>Taro Niue Genome Assembly and Annotation.</title>
        <authorList>
            <person name="Atibalentja N."/>
            <person name="Keating K."/>
            <person name="Fields C.J."/>
        </authorList>
    </citation>
    <scope>NUCLEOTIDE SEQUENCE</scope>
    <source>
        <strain evidence="2">Niue_2</strain>
        <tissue evidence="2">Leaf</tissue>
    </source>
</reference>
<name>A0A843UWW6_COLES</name>
<feature type="compositionally biased region" description="Low complexity" evidence="1">
    <location>
        <begin position="37"/>
        <end position="62"/>
    </location>
</feature>
<organism evidence="2 3">
    <name type="scientific">Colocasia esculenta</name>
    <name type="common">Wild taro</name>
    <name type="synonym">Arum esculentum</name>
    <dbReference type="NCBI Taxonomy" id="4460"/>
    <lineage>
        <taxon>Eukaryota</taxon>
        <taxon>Viridiplantae</taxon>
        <taxon>Streptophyta</taxon>
        <taxon>Embryophyta</taxon>
        <taxon>Tracheophyta</taxon>
        <taxon>Spermatophyta</taxon>
        <taxon>Magnoliopsida</taxon>
        <taxon>Liliopsida</taxon>
        <taxon>Araceae</taxon>
        <taxon>Aroideae</taxon>
        <taxon>Colocasieae</taxon>
        <taxon>Colocasia</taxon>
    </lineage>
</organism>
<evidence type="ECO:0000313" key="2">
    <source>
        <dbReference type="EMBL" id="MQL84139.1"/>
    </source>
</evidence>
<keyword evidence="3" id="KW-1185">Reference proteome</keyword>
<dbReference type="EMBL" id="NMUH01000741">
    <property type="protein sequence ID" value="MQL84139.1"/>
    <property type="molecule type" value="Genomic_DNA"/>
</dbReference>
<comment type="caution">
    <text evidence="2">The sequence shown here is derived from an EMBL/GenBank/DDBJ whole genome shotgun (WGS) entry which is preliminary data.</text>
</comment>
<evidence type="ECO:0000256" key="1">
    <source>
        <dbReference type="SAM" id="MobiDB-lite"/>
    </source>
</evidence>
<feature type="compositionally biased region" description="Low complexity" evidence="1">
    <location>
        <begin position="1"/>
        <end position="24"/>
    </location>
</feature>
<gene>
    <name evidence="2" type="ORF">Taro_016640</name>
</gene>
<sequence>MIGVWGSSVGGSSSTPVPGESSHSGIQEDVLVEESVAQPQKAAAAAAQGEQQQQWYQPPQSQYEALFPMPE</sequence>
<proteinExistence type="predicted"/>
<dbReference type="AlphaFoldDB" id="A0A843UWW6"/>
<accession>A0A843UWW6</accession>